<feature type="compositionally biased region" description="Gly residues" evidence="14">
    <location>
        <begin position="166"/>
        <end position="181"/>
    </location>
</feature>
<gene>
    <name evidence="18" type="ORF">D7I43_11080</name>
</gene>
<dbReference type="GO" id="GO:0030288">
    <property type="term" value="C:outer membrane-bounded periplasmic space"/>
    <property type="evidence" value="ECO:0007669"/>
    <property type="project" value="TreeGrafter"/>
</dbReference>
<comment type="catalytic activity">
    <reaction evidence="12">
        <text>Preferential cleavage: (Ac)2-L-Lys-D-Ala-|-D-Ala. Also transpeptidation of peptidyl-alanyl moieties that are N-acyl substituents of D-alanine.</text>
        <dbReference type="EC" id="3.4.16.4"/>
    </reaction>
</comment>
<evidence type="ECO:0000256" key="2">
    <source>
        <dbReference type="ARBA" id="ARBA00007739"/>
    </source>
</evidence>
<dbReference type="InterPro" id="IPR036950">
    <property type="entry name" value="PBP_transglycosylase"/>
</dbReference>
<evidence type="ECO:0000256" key="11">
    <source>
        <dbReference type="ARBA" id="ARBA00023316"/>
    </source>
</evidence>
<keyword evidence="5" id="KW-0328">Glycosyltransferase</keyword>
<dbReference type="GO" id="GO:0009252">
    <property type="term" value="P:peptidoglycan biosynthetic process"/>
    <property type="evidence" value="ECO:0007669"/>
    <property type="project" value="UniProtKB-KW"/>
</dbReference>
<evidence type="ECO:0000256" key="10">
    <source>
        <dbReference type="ARBA" id="ARBA00023268"/>
    </source>
</evidence>
<evidence type="ECO:0000256" key="14">
    <source>
        <dbReference type="SAM" id="MobiDB-lite"/>
    </source>
</evidence>
<feature type="domain" description="Penicillin-binding protein transpeptidase" evidence="16">
    <location>
        <begin position="551"/>
        <end position="842"/>
    </location>
</feature>
<dbReference type="GO" id="GO:0008658">
    <property type="term" value="F:penicillin binding"/>
    <property type="evidence" value="ECO:0007669"/>
    <property type="project" value="InterPro"/>
</dbReference>
<dbReference type="InterPro" id="IPR001264">
    <property type="entry name" value="Glyco_trans_51"/>
</dbReference>
<dbReference type="GO" id="GO:0008360">
    <property type="term" value="P:regulation of cell shape"/>
    <property type="evidence" value="ECO:0007669"/>
    <property type="project" value="UniProtKB-KW"/>
</dbReference>
<evidence type="ECO:0000256" key="9">
    <source>
        <dbReference type="ARBA" id="ARBA00022984"/>
    </source>
</evidence>
<comment type="similarity">
    <text evidence="1">In the C-terminal section; belongs to the transpeptidase family.</text>
</comment>
<keyword evidence="9" id="KW-0573">Peptidoglycan synthesis</keyword>
<dbReference type="PANTHER" id="PTHR32282">
    <property type="entry name" value="BINDING PROTEIN TRANSPEPTIDASE, PUTATIVE-RELATED"/>
    <property type="match status" value="1"/>
</dbReference>
<keyword evidence="15" id="KW-1133">Transmembrane helix</keyword>
<dbReference type="GO" id="GO:0006508">
    <property type="term" value="P:proteolysis"/>
    <property type="evidence" value="ECO:0007669"/>
    <property type="project" value="UniProtKB-KW"/>
</dbReference>
<evidence type="ECO:0000313" key="19">
    <source>
        <dbReference type="Proteomes" id="UP000285744"/>
    </source>
</evidence>
<sequence>MNSYGDPSSRGRAQIPNPSGDLGRAADDAYRRPGGDGWSAQEGSASAGRASVAPRGASSGGRASVTPRGGAASAAPVGSASVGSASVGRAGSGRASVPVSPAAGGAAGRASAGRASVPVSPAGPAGRATVGAAAVGSASAGRASVGSASVGGRAAVARASVSPVSGGPGGAGGPGGPGGPTGPRRGRRGPDDPGAAARAKKRKRMNIAIASFAVFIMLAGLGVVGFTYYSTNVVLPEEINPPQATTIYDFSGKTIIAKVGQENRTLVTINQIPQYVQDAVAAAEDRNFYRHSGVDYKGIARAAWNNFTGGDKQGASTITQQYARNAFDNLKDDTYARKVKEAIFASKLNDQYSKPQIMQHYLNVIYFGRGAYGIEAAAQTYFGKSINKVTPAEGAVLAALIKQPEPTATHKGYDPAINPTDAKARWDYVINGMIQEGWLNAPGKPQAPTEYPSKTLKAPKKGGVGVDYGVNTPYGNVINYVRQEMREKGLCVDDETQVTDAKPLCSQALMSGGYRIRTTIDTKIQKAALEVAQRKTKGSELAGQPANLMAAVVAIDPTNGRVLAYYGGDTGVGIDYAGKNTDSAGNLFGGHSPGSSFKIYTLAAALKAGKSLESRWKGRAFTPKGTEFKVSNAGTDNPKCGNSCTLRESTLQSLNVPFYHVTEDIGPDKVIEMARDAGVTTIWRTDTNPQKPYDLTKEEPEKVAHPNGPFFHVVGYGQYPITVLDHANGVATFANGGVYNKAHFLYSVEKQDETTGKWKKISSEKLNSQRRIDKDVVADVTSVLKDYPGRVHHELDGGRPAASKTGTWEQKEGSPENGDAWMIGYTPQLATAVWVGNVKERKPLKMKDGTRISGGNLPGEIWERFMDEALKGEEKEPFPPAANIGDKDSGNGEAPPPPPEQQQPPGCPNPLNPFCPRDGDNGGNNGGGDNGGNNGGGDNGGGGPNRRDLPGGIGGGLLPSTPPTYYRN</sequence>
<keyword evidence="3" id="KW-0121">Carboxypeptidase</keyword>
<dbReference type="GO" id="GO:0071555">
    <property type="term" value="P:cell wall organization"/>
    <property type="evidence" value="ECO:0007669"/>
    <property type="project" value="UniProtKB-KW"/>
</dbReference>
<protein>
    <submittedName>
        <fullName evidence="18">Penicillin-binding protein</fullName>
    </submittedName>
</protein>
<evidence type="ECO:0000256" key="4">
    <source>
        <dbReference type="ARBA" id="ARBA00022670"/>
    </source>
</evidence>
<feature type="transmembrane region" description="Helical" evidence="15">
    <location>
        <begin position="207"/>
        <end position="229"/>
    </location>
</feature>
<comment type="caution">
    <text evidence="18">The sequence shown here is derived from an EMBL/GenBank/DDBJ whole genome shotgun (WGS) entry which is preliminary data.</text>
</comment>
<dbReference type="Gene3D" id="3.40.710.10">
    <property type="entry name" value="DD-peptidase/beta-lactamase superfamily"/>
    <property type="match status" value="1"/>
</dbReference>
<feature type="region of interest" description="Disordered" evidence="14">
    <location>
        <begin position="794"/>
        <end position="819"/>
    </location>
</feature>
<keyword evidence="10" id="KW-0511">Multifunctional enzyme</keyword>
<dbReference type="PANTHER" id="PTHR32282:SF34">
    <property type="entry name" value="PENICILLIN-BINDING PROTEIN 1A"/>
    <property type="match status" value="1"/>
</dbReference>
<keyword evidence="15" id="KW-0812">Transmembrane</keyword>
<feature type="region of interest" description="Disordered" evidence="14">
    <location>
        <begin position="1"/>
        <end position="127"/>
    </location>
</feature>
<evidence type="ECO:0000256" key="8">
    <source>
        <dbReference type="ARBA" id="ARBA00022960"/>
    </source>
</evidence>
<dbReference type="Pfam" id="PF00912">
    <property type="entry name" value="Transgly"/>
    <property type="match status" value="1"/>
</dbReference>
<feature type="domain" description="Glycosyl transferase family 51" evidence="17">
    <location>
        <begin position="255"/>
        <end position="433"/>
    </location>
</feature>
<evidence type="ECO:0000256" key="6">
    <source>
        <dbReference type="ARBA" id="ARBA00022679"/>
    </source>
</evidence>
<dbReference type="InterPro" id="IPR001460">
    <property type="entry name" value="PCN-bd_Tpept"/>
</dbReference>
<dbReference type="FunFam" id="1.10.3810.10:FF:000001">
    <property type="entry name" value="Penicillin-binding protein 1A"/>
    <property type="match status" value="1"/>
</dbReference>
<dbReference type="Gene3D" id="1.10.3810.10">
    <property type="entry name" value="Biosynthetic peptidoglycan transglycosylase-like"/>
    <property type="match status" value="1"/>
</dbReference>
<evidence type="ECO:0000256" key="5">
    <source>
        <dbReference type="ARBA" id="ARBA00022676"/>
    </source>
</evidence>
<feature type="region of interest" description="Disordered" evidence="14">
    <location>
        <begin position="160"/>
        <end position="200"/>
    </location>
</feature>
<dbReference type="InterPro" id="IPR023346">
    <property type="entry name" value="Lysozyme-like_dom_sf"/>
</dbReference>
<evidence type="ECO:0000259" key="17">
    <source>
        <dbReference type="Pfam" id="PF00912"/>
    </source>
</evidence>
<dbReference type="GO" id="GO:0009002">
    <property type="term" value="F:serine-type D-Ala-D-Ala carboxypeptidase activity"/>
    <property type="evidence" value="ECO:0007669"/>
    <property type="project" value="UniProtKB-EC"/>
</dbReference>
<evidence type="ECO:0000256" key="3">
    <source>
        <dbReference type="ARBA" id="ARBA00022645"/>
    </source>
</evidence>
<keyword evidence="11" id="KW-0961">Cell wall biogenesis/degradation</keyword>
<evidence type="ECO:0000256" key="13">
    <source>
        <dbReference type="ARBA" id="ARBA00049902"/>
    </source>
</evidence>
<dbReference type="InterPro" id="IPR012338">
    <property type="entry name" value="Beta-lactam/transpept-like"/>
</dbReference>
<keyword evidence="7" id="KW-0378">Hydrolase</keyword>
<keyword evidence="15" id="KW-0472">Membrane</keyword>
<dbReference type="OrthoDB" id="3397599at2"/>
<feature type="compositionally biased region" description="Basic and acidic residues" evidence="14">
    <location>
        <begin position="24"/>
        <end position="34"/>
    </location>
</feature>
<comment type="catalytic activity">
    <reaction evidence="13">
        <text>[GlcNAc-(1-&gt;4)-Mur2Ac(oyl-L-Ala-gamma-D-Glu-L-Lys-D-Ala-D-Ala)](n)-di-trans,octa-cis-undecaprenyl diphosphate + beta-D-GlcNAc-(1-&gt;4)-Mur2Ac(oyl-L-Ala-gamma-D-Glu-L-Lys-D-Ala-D-Ala)-di-trans,octa-cis-undecaprenyl diphosphate = [GlcNAc-(1-&gt;4)-Mur2Ac(oyl-L-Ala-gamma-D-Glu-L-Lys-D-Ala-D-Ala)](n+1)-di-trans,octa-cis-undecaprenyl diphosphate + di-trans,octa-cis-undecaprenyl diphosphate + H(+)</text>
        <dbReference type="Rhea" id="RHEA:23708"/>
        <dbReference type="Rhea" id="RHEA-COMP:9602"/>
        <dbReference type="Rhea" id="RHEA-COMP:9603"/>
        <dbReference type="ChEBI" id="CHEBI:15378"/>
        <dbReference type="ChEBI" id="CHEBI:58405"/>
        <dbReference type="ChEBI" id="CHEBI:60033"/>
        <dbReference type="ChEBI" id="CHEBI:78435"/>
        <dbReference type="EC" id="2.4.99.28"/>
    </reaction>
</comment>
<comment type="similarity">
    <text evidence="2">In the N-terminal section; belongs to the glycosyltransferase 51 family.</text>
</comment>
<dbReference type="EMBL" id="RAQQ01000006">
    <property type="protein sequence ID" value="RKF27574.1"/>
    <property type="molecule type" value="Genomic_DNA"/>
</dbReference>
<keyword evidence="8" id="KW-0133">Cell shape</keyword>
<dbReference type="Pfam" id="PF00905">
    <property type="entry name" value="Transpeptidase"/>
    <property type="match status" value="1"/>
</dbReference>
<reference evidence="18 19" key="1">
    <citation type="journal article" date="2018" name="Int. J. Syst. Evol. Microbiol.">
        <title>Micromonospora globbae sp. nov., an endophytic actinomycete isolated from roots of Globba winitii C. H. Wright.</title>
        <authorList>
            <person name="Kuncharoen N."/>
            <person name="Pittayakhajonwut P."/>
            <person name="Tanasupawat S."/>
        </authorList>
    </citation>
    <scope>NUCLEOTIDE SEQUENCE [LARGE SCALE GENOMIC DNA]</scope>
    <source>
        <strain evidence="18 19">WPS1-2</strain>
    </source>
</reference>
<evidence type="ECO:0000313" key="18">
    <source>
        <dbReference type="EMBL" id="RKF27574.1"/>
    </source>
</evidence>
<feature type="compositionally biased region" description="Pro residues" evidence="14">
    <location>
        <begin position="894"/>
        <end position="913"/>
    </location>
</feature>
<keyword evidence="4" id="KW-0645">Protease</keyword>
<dbReference type="InterPro" id="IPR050396">
    <property type="entry name" value="Glycosyltr_51/Transpeptidase"/>
</dbReference>
<dbReference type="SUPFAM" id="SSF53955">
    <property type="entry name" value="Lysozyme-like"/>
    <property type="match status" value="1"/>
</dbReference>
<organism evidence="18 19">
    <name type="scientific">Micromonospora globbae</name>
    <dbReference type="NCBI Taxonomy" id="1894969"/>
    <lineage>
        <taxon>Bacteria</taxon>
        <taxon>Bacillati</taxon>
        <taxon>Actinomycetota</taxon>
        <taxon>Actinomycetes</taxon>
        <taxon>Micromonosporales</taxon>
        <taxon>Micromonosporaceae</taxon>
        <taxon>Micromonospora</taxon>
    </lineage>
</organism>
<evidence type="ECO:0000259" key="16">
    <source>
        <dbReference type="Pfam" id="PF00905"/>
    </source>
</evidence>
<name>A0A420F3T0_9ACTN</name>
<keyword evidence="6" id="KW-0808">Transferase</keyword>
<dbReference type="SUPFAM" id="SSF56601">
    <property type="entry name" value="beta-lactamase/transpeptidase-like"/>
    <property type="match status" value="1"/>
</dbReference>
<proteinExistence type="inferred from homology"/>
<dbReference type="Proteomes" id="UP000285744">
    <property type="component" value="Unassembled WGS sequence"/>
</dbReference>
<feature type="compositionally biased region" description="Gly residues" evidence="14">
    <location>
        <begin position="921"/>
        <end position="944"/>
    </location>
</feature>
<dbReference type="AlphaFoldDB" id="A0A420F3T0"/>
<evidence type="ECO:0000256" key="7">
    <source>
        <dbReference type="ARBA" id="ARBA00022801"/>
    </source>
</evidence>
<feature type="region of interest" description="Disordered" evidence="14">
    <location>
        <begin position="875"/>
        <end position="968"/>
    </location>
</feature>
<evidence type="ECO:0000256" key="1">
    <source>
        <dbReference type="ARBA" id="ARBA00007090"/>
    </source>
</evidence>
<evidence type="ECO:0000256" key="12">
    <source>
        <dbReference type="ARBA" id="ARBA00034000"/>
    </source>
</evidence>
<evidence type="ECO:0000256" key="15">
    <source>
        <dbReference type="SAM" id="Phobius"/>
    </source>
</evidence>
<dbReference type="GO" id="GO:0008955">
    <property type="term" value="F:peptidoglycan glycosyltransferase activity"/>
    <property type="evidence" value="ECO:0007669"/>
    <property type="project" value="UniProtKB-EC"/>
</dbReference>
<feature type="compositionally biased region" description="Low complexity" evidence="14">
    <location>
        <begin position="67"/>
        <end position="127"/>
    </location>
</feature>
<accession>A0A420F3T0</accession>